<name>A0A8J2Q390_9BILA</name>
<dbReference type="Proteomes" id="UP000746747">
    <property type="component" value="Unassembled WGS sequence"/>
</dbReference>
<gene>
    <name evidence="2" type="ORF">CJOHNSTONI_LOCUS4393</name>
</gene>
<sequence>MKSEQYSETYSQHPSTIEKYHKLKRIFGDAPSCLPSNRLCELLYWTCRRVHLWFCFYNDDVEIDIEDLLSNPFNTQPPSLNELIRITGFNKDWIMFMYRNFKQNCSNGRMSLQQWRRIFQLIFPKSANTKFADRVFRAIAGNKSQKYITFEELILCLDGISECHCTYASTSSQNSSAHFSRIAQFVFLLMESDDEEQINLDSFEDYAEAVFSLNVSSVVYNSHLFSQMSTSNSYDDNTPPISFQFPPNLRHHALQCFN</sequence>
<evidence type="ECO:0000313" key="2">
    <source>
        <dbReference type="EMBL" id="CAG9534239.1"/>
    </source>
</evidence>
<protein>
    <submittedName>
        <fullName evidence="2">Uncharacterized protein</fullName>
    </submittedName>
</protein>
<dbReference type="PANTHER" id="PTHR23055:SF111">
    <property type="entry name" value="EF-HAND DOMAIN-CONTAINING PROTEIN"/>
    <property type="match status" value="1"/>
</dbReference>
<dbReference type="Gene3D" id="1.10.238.10">
    <property type="entry name" value="EF-hand"/>
    <property type="match status" value="1"/>
</dbReference>
<dbReference type="PANTHER" id="PTHR23055">
    <property type="entry name" value="CALCIUM BINDING PROTEINS"/>
    <property type="match status" value="1"/>
</dbReference>
<accession>A0A8J2Q390</accession>
<keyword evidence="1" id="KW-0677">Repeat</keyword>
<keyword evidence="3" id="KW-1185">Reference proteome</keyword>
<dbReference type="OrthoDB" id="5815468at2759"/>
<reference evidence="2" key="1">
    <citation type="submission" date="2021-09" db="EMBL/GenBank/DDBJ databases">
        <authorList>
            <consortium name="Pathogen Informatics"/>
        </authorList>
    </citation>
    <scope>NUCLEOTIDE SEQUENCE</scope>
</reference>
<dbReference type="SUPFAM" id="SSF47473">
    <property type="entry name" value="EF-hand"/>
    <property type="match status" value="1"/>
</dbReference>
<proteinExistence type="predicted"/>
<dbReference type="InterPro" id="IPR028846">
    <property type="entry name" value="Recoverin"/>
</dbReference>
<dbReference type="EMBL" id="CAKAEH010001297">
    <property type="protein sequence ID" value="CAG9534239.1"/>
    <property type="molecule type" value="Genomic_DNA"/>
</dbReference>
<dbReference type="InterPro" id="IPR011992">
    <property type="entry name" value="EF-hand-dom_pair"/>
</dbReference>
<organism evidence="2 3">
    <name type="scientific">Cercopithifilaria johnstoni</name>
    <dbReference type="NCBI Taxonomy" id="2874296"/>
    <lineage>
        <taxon>Eukaryota</taxon>
        <taxon>Metazoa</taxon>
        <taxon>Ecdysozoa</taxon>
        <taxon>Nematoda</taxon>
        <taxon>Chromadorea</taxon>
        <taxon>Rhabditida</taxon>
        <taxon>Spirurina</taxon>
        <taxon>Spiruromorpha</taxon>
        <taxon>Filarioidea</taxon>
        <taxon>Onchocercidae</taxon>
        <taxon>Cercopithifilaria</taxon>
    </lineage>
</organism>
<evidence type="ECO:0000256" key="1">
    <source>
        <dbReference type="ARBA" id="ARBA00022737"/>
    </source>
</evidence>
<dbReference type="GO" id="GO:0005509">
    <property type="term" value="F:calcium ion binding"/>
    <property type="evidence" value="ECO:0007669"/>
    <property type="project" value="InterPro"/>
</dbReference>
<dbReference type="AlphaFoldDB" id="A0A8J2Q390"/>
<feature type="non-terminal residue" evidence="2">
    <location>
        <position position="1"/>
    </location>
</feature>
<evidence type="ECO:0000313" key="3">
    <source>
        <dbReference type="Proteomes" id="UP000746747"/>
    </source>
</evidence>
<comment type="caution">
    <text evidence="2">The sequence shown here is derived from an EMBL/GenBank/DDBJ whole genome shotgun (WGS) entry which is preliminary data.</text>
</comment>